<dbReference type="Pfam" id="PF00384">
    <property type="entry name" value="Molybdopterin"/>
    <property type="match status" value="1"/>
</dbReference>
<feature type="domain" description="Molybdopterin oxidoreductase" evidence="1">
    <location>
        <begin position="19"/>
        <end position="53"/>
    </location>
</feature>
<dbReference type="GO" id="GO:0016491">
    <property type="term" value="F:oxidoreductase activity"/>
    <property type="evidence" value="ECO:0007669"/>
    <property type="project" value="InterPro"/>
</dbReference>
<accession>X1C4X4</accession>
<comment type="caution">
    <text evidence="2">The sequence shown here is derived from an EMBL/GenBank/DDBJ whole genome shotgun (WGS) entry which is preliminary data.</text>
</comment>
<dbReference type="InterPro" id="IPR006656">
    <property type="entry name" value="Mopterin_OxRdtase"/>
</dbReference>
<sequence length="76" mass="8990">QAHFQYAKRTNRWLLTTDRLKYPMKKENGGWKRISWDEALDIIATELQQVKDKFQVKHNSLPTLPLYPPPLQGRGK</sequence>
<organism evidence="2">
    <name type="scientific">marine sediment metagenome</name>
    <dbReference type="NCBI Taxonomy" id="412755"/>
    <lineage>
        <taxon>unclassified sequences</taxon>
        <taxon>metagenomes</taxon>
        <taxon>ecological metagenomes</taxon>
    </lineage>
</organism>
<gene>
    <name evidence="2" type="ORF">S01H4_28796</name>
</gene>
<reference evidence="2" key="1">
    <citation type="journal article" date="2014" name="Front. Microbiol.">
        <title>High frequency of phylogenetically diverse reductive dehalogenase-homologous genes in deep subseafloor sedimentary metagenomes.</title>
        <authorList>
            <person name="Kawai M."/>
            <person name="Futagami T."/>
            <person name="Toyoda A."/>
            <person name="Takaki Y."/>
            <person name="Nishi S."/>
            <person name="Hori S."/>
            <person name="Arai W."/>
            <person name="Tsubouchi T."/>
            <person name="Morono Y."/>
            <person name="Uchiyama I."/>
            <person name="Ito T."/>
            <person name="Fujiyama A."/>
            <person name="Inagaki F."/>
            <person name="Takami H."/>
        </authorList>
    </citation>
    <scope>NUCLEOTIDE SEQUENCE</scope>
    <source>
        <strain evidence="2">Expedition CK06-06</strain>
    </source>
</reference>
<dbReference type="AlphaFoldDB" id="X1C4X4"/>
<proteinExistence type="predicted"/>
<dbReference type="EMBL" id="BART01014428">
    <property type="protein sequence ID" value="GAG88397.1"/>
    <property type="molecule type" value="Genomic_DNA"/>
</dbReference>
<evidence type="ECO:0000313" key="2">
    <source>
        <dbReference type="EMBL" id="GAG88397.1"/>
    </source>
</evidence>
<protein>
    <recommendedName>
        <fullName evidence="1">Molybdopterin oxidoreductase domain-containing protein</fullName>
    </recommendedName>
</protein>
<feature type="non-terminal residue" evidence="2">
    <location>
        <position position="1"/>
    </location>
</feature>
<evidence type="ECO:0000259" key="1">
    <source>
        <dbReference type="Pfam" id="PF00384"/>
    </source>
</evidence>
<name>X1C4X4_9ZZZZ</name>
<dbReference type="SUPFAM" id="SSF53706">
    <property type="entry name" value="Formate dehydrogenase/DMSO reductase, domains 1-3"/>
    <property type="match status" value="1"/>
</dbReference>
<dbReference type="Gene3D" id="3.40.50.740">
    <property type="match status" value="1"/>
</dbReference>